<proteinExistence type="predicted"/>
<evidence type="ECO:0000313" key="2">
    <source>
        <dbReference type="Proteomes" id="UP000178606"/>
    </source>
</evidence>
<evidence type="ECO:0000313" key="1">
    <source>
        <dbReference type="EMBL" id="OGG52128.1"/>
    </source>
</evidence>
<dbReference type="Proteomes" id="UP000178606">
    <property type="component" value="Unassembled WGS sequence"/>
</dbReference>
<name>A0A1F6CSG2_HANXR</name>
<evidence type="ECO:0008006" key="3">
    <source>
        <dbReference type="Google" id="ProtNLM"/>
    </source>
</evidence>
<protein>
    <recommendedName>
        <fullName evidence="3">Deoxyhypusine synthase</fullName>
    </recommendedName>
</protein>
<sequence>MPYPTFDRSRLRLRPLKERTHDLDLSSFLRVGEVPVPFDHPDLPRLADRIVAAHRGGRPVILMMGAHLLRAGVSRQIIHLMSRGVLTHVGTNGAGPIHDFEMALAGGTTESVARYIRAGEFGLWEETGRINEAAKRGQREGLGLGEAVGRMIEEEGLPHREVSILAAGYRLRVPVTVHVGIGYDIIHEHPNCDGAALGETSYRDFLIFAQSISGLQGGVFLNFGSAVMGPEVYLKALSMARNVARQEGREINRFTTAVFDLIPLGADTRTEAPKTDPRYYYRPYKTILVRTVQDGGESFYIQGDHRATFPNLHRLIVERLSNP</sequence>
<comment type="caution">
    <text evidence="1">The sequence shown here is derived from an EMBL/GenBank/DDBJ whole genome shotgun (WGS) entry which is preliminary data.</text>
</comment>
<reference evidence="1 2" key="1">
    <citation type="journal article" date="2016" name="Nat. Commun.">
        <title>Thousands of microbial genomes shed light on interconnected biogeochemical processes in an aquifer system.</title>
        <authorList>
            <person name="Anantharaman K."/>
            <person name="Brown C.T."/>
            <person name="Hug L.A."/>
            <person name="Sharon I."/>
            <person name="Castelle C.J."/>
            <person name="Probst A.J."/>
            <person name="Thomas B.C."/>
            <person name="Singh A."/>
            <person name="Wilkins M.J."/>
            <person name="Karaoz U."/>
            <person name="Brodie E.L."/>
            <person name="Williams K.H."/>
            <person name="Hubbard S.S."/>
            <person name="Banfield J.F."/>
        </authorList>
    </citation>
    <scope>NUCLEOTIDE SEQUENCE [LARGE SCALE GENOMIC DNA]</scope>
    <source>
        <strain evidence="2">RIFCSPLOWO2_12_FULL_64_10</strain>
    </source>
</reference>
<dbReference type="AlphaFoldDB" id="A0A1F6CSG2"/>
<gene>
    <name evidence="1" type="ORF">A3F84_05650</name>
</gene>
<dbReference type="EMBL" id="MFKF01000156">
    <property type="protein sequence ID" value="OGG52128.1"/>
    <property type="molecule type" value="Genomic_DNA"/>
</dbReference>
<accession>A0A1F6CSG2</accession>
<organism evidence="1 2">
    <name type="scientific">Handelsmanbacteria sp. (strain RIFCSPLOWO2_12_FULL_64_10)</name>
    <dbReference type="NCBI Taxonomy" id="1817868"/>
    <lineage>
        <taxon>Bacteria</taxon>
        <taxon>Candidatus Handelsmaniibacteriota</taxon>
    </lineage>
</organism>